<organism evidence="2 3">
    <name type="scientific">Rhipicephalus microplus</name>
    <name type="common">Cattle tick</name>
    <name type="synonym">Boophilus microplus</name>
    <dbReference type="NCBI Taxonomy" id="6941"/>
    <lineage>
        <taxon>Eukaryota</taxon>
        <taxon>Metazoa</taxon>
        <taxon>Ecdysozoa</taxon>
        <taxon>Arthropoda</taxon>
        <taxon>Chelicerata</taxon>
        <taxon>Arachnida</taxon>
        <taxon>Acari</taxon>
        <taxon>Parasitiformes</taxon>
        <taxon>Ixodida</taxon>
        <taxon>Ixodoidea</taxon>
        <taxon>Ixodidae</taxon>
        <taxon>Rhipicephalinae</taxon>
        <taxon>Rhipicephalus</taxon>
        <taxon>Boophilus</taxon>
    </lineage>
</organism>
<gene>
    <name evidence="2" type="ORF">HPB51_018872</name>
</gene>
<evidence type="ECO:0000313" key="3">
    <source>
        <dbReference type="Proteomes" id="UP000821866"/>
    </source>
</evidence>
<dbReference type="Proteomes" id="UP000821866">
    <property type="component" value="Chromosome 6"/>
</dbReference>
<protein>
    <submittedName>
        <fullName evidence="2">Uncharacterized protein</fullName>
    </submittedName>
</protein>
<keyword evidence="3" id="KW-1185">Reference proteome</keyword>
<evidence type="ECO:0000256" key="1">
    <source>
        <dbReference type="SAM" id="MobiDB-lite"/>
    </source>
</evidence>
<name>A0A9J6DPB3_RHIMP</name>
<feature type="region of interest" description="Disordered" evidence="1">
    <location>
        <begin position="384"/>
        <end position="450"/>
    </location>
</feature>
<feature type="compositionally biased region" description="Basic residues" evidence="1">
    <location>
        <begin position="398"/>
        <end position="409"/>
    </location>
</feature>
<comment type="caution">
    <text evidence="2">The sequence shown here is derived from an EMBL/GenBank/DDBJ whole genome shotgun (WGS) entry which is preliminary data.</text>
</comment>
<sequence>MSSGFSGYHILANGRLLRLLRVIYASTTPVASLGFVTTATPGRTDGRLHTAAATIPDTKTRYDHHRIMLTSVLSSNSRQELPESSKSTALASAVTRREQASDALTVACADAASLAVAANADASACPATLSVPATHSVGLQWEHRKPLWRPQSLAKLKETGFIVVLKLRTQLYLANAFSENGAGSSLIAHLGETATRLIIVVIARERNLILVNTSNPHIEDKLIGEFTVPSLAGLVPLFGYLRVDTQGSSYGAVTVRSSDTKDALCESIYWPEGDIPHARRLGTSKKVRLTLFGNVKLMYVAYDARLIPVQPYKKPVPAFGQCSFVGHRPEVCPGHKSYFCGICGKAGPLTNDTCASHEYMPRCAFCAASHITWDQCCKGHYRAPPSKPPCPASVVQSSHKKRRRRRQRKSSFQTSPEVATPAAINPVSPPLHGTVAVGPPRRGITTDGPPARIHSRAAFARSTQVKTIIAWTQTRSPGRSIVGRPRLARISCERLGRGSLYTYILGDVPT</sequence>
<reference evidence="2" key="2">
    <citation type="submission" date="2021-09" db="EMBL/GenBank/DDBJ databases">
        <authorList>
            <person name="Jia N."/>
            <person name="Wang J."/>
            <person name="Shi W."/>
            <person name="Du L."/>
            <person name="Sun Y."/>
            <person name="Zhan W."/>
            <person name="Jiang J."/>
            <person name="Wang Q."/>
            <person name="Zhang B."/>
            <person name="Ji P."/>
            <person name="Sakyi L.B."/>
            <person name="Cui X."/>
            <person name="Yuan T."/>
            <person name="Jiang B."/>
            <person name="Yang W."/>
            <person name="Lam T.T.-Y."/>
            <person name="Chang Q."/>
            <person name="Ding S."/>
            <person name="Wang X."/>
            <person name="Zhu J."/>
            <person name="Ruan X."/>
            <person name="Zhao L."/>
            <person name="Wei J."/>
            <person name="Que T."/>
            <person name="Du C."/>
            <person name="Cheng J."/>
            <person name="Dai P."/>
            <person name="Han X."/>
            <person name="Huang E."/>
            <person name="Gao Y."/>
            <person name="Liu J."/>
            <person name="Shao H."/>
            <person name="Ye R."/>
            <person name="Li L."/>
            <person name="Wei W."/>
            <person name="Wang X."/>
            <person name="Wang C."/>
            <person name="Huo Q."/>
            <person name="Li W."/>
            <person name="Guo W."/>
            <person name="Chen H."/>
            <person name="Chen S."/>
            <person name="Zhou L."/>
            <person name="Zhou L."/>
            <person name="Ni X."/>
            <person name="Tian J."/>
            <person name="Zhou Y."/>
            <person name="Sheng Y."/>
            <person name="Liu T."/>
            <person name="Pan Y."/>
            <person name="Xia L."/>
            <person name="Li J."/>
            <person name="Zhao F."/>
            <person name="Cao W."/>
        </authorList>
    </citation>
    <scope>NUCLEOTIDE SEQUENCE</scope>
    <source>
        <strain evidence="2">Rmic-2018</strain>
        <tissue evidence="2">Larvae</tissue>
    </source>
</reference>
<dbReference type="EMBL" id="JABSTU010000008">
    <property type="protein sequence ID" value="KAH8023891.1"/>
    <property type="molecule type" value="Genomic_DNA"/>
</dbReference>
<reference evidence="2" key="1">
    <citation type="journal article" date="2020" name="Cell">
        <title>Large-Scale Comparative Analyses of Tick Genomes Elucidate Their Genetic Diversity and Vector Capacities.</title>
        <authorList>
            <consortium name="Tick Genome and Microbiome Consortium (TIGMIC)"/>
            <person name="Jia N."/>
            <person name="Wang J."/>
            <person name="Shi W."/>
            <person name="Du L."/>
            <person name="Sun Y."/>
            <person name="Zhan W."/>
            <person name="Jiang J.F."/>
            <person name="Wang Q."/>
            <person name="Zhang B."/>
            <person name="Ji P."/>
            <person name="Bell-Sakyi L."/>
            <person name="Cui X.M."/>
            <person name="Yuan T.T."/>
            <person name="Jiang B.G."/>
            <person name="Yang W.F."/>
            <person name="Lam T.T."/>
            <person name="Chang Q.C."/>
            <person name="Ding S.J."/>
            <person name="Wang X.J."/>
            <person name="Zhu J.G."/>
            <person name="Ruan X.D."/>
            <person name="Zhao L."/>
            <person name="Wei J.T."/>
            <person name="Ye R.Z."/>
            <person name="Que T.C."/>
            <person name="Du C.H."/>
            <person name="Zhou Y.H."/>
            <person name="Cheng J.X."/>
            <person name="Dai P.F."/>
            <person name="Guo W.B."/>
            <person name="Han X.H."/>
            <person name="Huang E.J."/>
            <person name="Li L.F."/>
            <person name="Wei W."/>
            <person name="Gao Y.C."/>
            <person name="Liu J.Z."/>
            <person name="Shao H.Z."/>
            <person name="Wang X."/>
            <person name="Wang C.C."/>
            <person name="Yang T.C."/>
            <person name="Huo Q.B."/>
            <person name="Li W."/>
            <person name="Chen H.Y."/>
            <person name="Chen S.E."/>
            <person name="Zhou L.G."/>
            <person name="Ni X.B."/>
            <person name="Tian J.H."/>
            <person name="Sheng Y."/>
            <person name="Liu T."/>
            <person name="Pan Y.S."/>
            <person name="Xia L.Y."/>
            <person name="Li J."/>
            <person name="Zhao F."/>
            <person name="Cao W.C."/>
        </authorList>
    </citation>
    <scope>NUCLEOTIDE SEQUENCE</scope>
    <source>
        <strain evidence="2">Rmic-2018</strain>
    </source>
</reference>
<dbReference type="VEuPathDB" id="VectorBase:LOC119165571"/>
<evidence type="ECO:0000313" key="2">
    <source>
        <dbReference type="EMBL" id="KAH8023891.1"/>
    </source>
</evidence>
<proteinExistence type="predicted"/>
<accession>A0A9J6DPB3</accession>
<dbReference type="AlphaFoldDB" id="A0A9J6DPB3"/>